<dbReference type="Gene3D" id="1.20.1270.180">
    <property type="match status" value="1"/>
</dbReference>
<evidence type="ECO:0000256" key="1">
    <source>
        <dbReference type="SAM" id="SignalP"/>
    </source>
</evidence>
<evidence type="ECO:0000313" key="3">
    <source>
        <dbReference type="EMBL" id="PSK82576.1"/>
    </source>
</evidence>
<sequence length="75" mass="8538">MRFVYLFPLLLLHSLPATARNDYHRCDPSTQIGINFCAHEEWMAADAELNRLWGVVKPRADARGTGQALLNEQRA</sequence>
<accession>A0A1X7A090</accession>
<dbReference type="OrthoDB" id="7340239at2"/>
<organism evidence="4 5">
    <name type="scientific">Limimaricola soesokkakensis</name>
    <dbReference type="NCBI Taxonomy" id="1343159"/>
    <lineage>
        <taxon>Bacteria</taxon>
        <taxon>Pseudomonadati</taxon>
        <taxon>Pseudomonadota</taxon>
        <taxon>Alphaproteobacteria</taxon>
        <taxon>Rhodobacterales</taxon>
        <taxon>Paracoccaceae</taxon>
        <taxon>Limimaricola</taxon>
    </lineage>
</organism>
<feature type="domain" description="Lysozyme inhibitor LprI-like N-terminal" evidence="2">
    <location>
        <begin position="29"/>
        <end position="75"/>
    </location>
</feature>
<protein>
    <submittedName>
        <fullName evidence="3">Uncharacterized protein DUF1311</fullName>
    </submittedName>
</protein>
<feature type="signal peptide" evidence="1">
    <location>
        <begin position="1"/>
        <end position="19"/>
    </location>
</feature>
<dbReference type="Proteomes" id="UP000240624">
    <property type="component" value="Unassembled WGS sequence"/>
</dbReference>
<name>A0A1X7A090_9RHOB</name>
<feature type="chain" id="PRO_5044568334" evidence="1">
    <location>
        <begin position="20"/>
        <end position="75"/>
    </location>
</feature>
<dbReference type="Pfam" id="PF07007">
    <property type="entry name" value="LprI"/>
    <property type="match status" value="1"/>
</dbReference>
<dbReference type="InterPro" id="IPR009739">
    <property type="entry name" value="LprI-like_N"/>
</dbReference>
<keyword evidence="1" id="KW-0732">Signal</keyword>
<evidence type="ECO:0000259" key="2">
    <source>
        <dbReference type="Pfam" id="PF07007"/>
    </source>
</evidence>
<gene>
    <name evidence="3" type="ORF">CLV79_11293</name>
    <name evidence="4" type="ORF">LOS8367_03290</name>
</gene>
<proteinExistence type="predicted"/>
<evidence type="ECO:0000313" key="5">
    <source>
        <dbReference type="Proteomes" id="UP000193495"/>
    </source>
</evidence>
<keyword evidence="6" id="KW-1185">Reference proteome</keyword>
<dbReference type="EMBL" id="FWFY01000012">
    <property type="protein sequence ID" value="SLN66420.1"/>
    <property type="molecule type" value="Genomic_DNA"/>
</dbReference>
<dbReference type="Proteomes" id="UP000193495">
    <property type="component" value="Unassembled WGS sequence"/>
</dbReference>
<dbReference type="AlphaFoldDB" id="A0A1X7A090"/>
<dbReference type="EMBL" id="PYGB01000012">
    <property type="protein sequence ID" value="PSK82576.1"/>
    <property type="molecule type" value="Genomic_DNA"/>
</dbReference>
<reference evidence="3 6" key="2">
    <citation type="submission" date="2018-03" db="EMBL/GenBank/DDBJ databases">
        <title>Genomic Encyclopedia of Archaeal and Bacterial Type Strains, Phase II (KMG-II): from individual species to whole genera.</title>
        <authorList>
            <person name="Goeker M."/>
        </authorList>
    </citation>
    <scope>NUCLEOTIDE SEQUENCE [LARGE SCALE GENOMIC DNA]</scope>
    <source>
        <strain evidence="3 6">DSM 29956</strain>
    </source>
</reference>
<evidence type="ECO:0000313" key="6">
    <source>
        <dbReference type="Proteomes" id="UP000240624"/>
    </source>
</evidence>
<reference evidence="4 5" key="1">
    <citation type="submission" date="2017-03" db="EMBL/GenBank/DDBJ databases">
        <authorList>
            <person name="Afonso C.L."/>
            <person name="Miller P.J."/>
            <person name="Scott M.A."/>
            <person name="Spackman E."/>
            <person name="Goraichik I."/>
            <person name="Dimitrov K.M."/>
            <person name="Suarez D.L."/>
            <person name="Swayne D.E."/>
        </authorList>
    </citation>
    <scope>NUCLEOTIDE SEQUENCE [LARGE SCALE GENOMIC DNA]</scope>
    <source>
        <strain evidence="4 5">CECT 8367</strain>
    </source>
</reference>
<evidence type="ECO:0000313" key="4">
    <source>
        <dbReference type="EMBL" id="SLN66420.1"/>
    </source>
</evidence>